<evidence type="ECO:0000313" key="2">
    <source>
        <dbReference type="Proteomes" id="UP001055811"/>
    </source>
</evidence>
<reference evidence="2" key="1">
    <citation type="journal article" date="2022" name="Mol. Ecol. Resour.">
        <title>The genomes of chicory, endive, great burdock and yacon provide insights into Asteraceae palaeo-polyploidization history and plant inulin production.</title>
        <authorList>
            <person name="Fan W."/>
            <person name="Wang S."/>
            <person name="Wang H."/>
            <person name="Wang A."/>
            <person name="Jiang F."/>
            <person name="Liu H."/>
            <person name="Zhao H."/>
            <person name="Xu D."/>
            <person name="Zhang Y."/>
        </authorList>
    </citation>
    <scope>NUCLEOTIDE SEQUENCE [LARGE SCALE GENOMIC DNA]</scope>
    <source>
        <strain evidence="2">cv. Punajuju</strain>
    </source>
</reference>
<gene>
    <name evidence="1" type="ORF">L2E82_21399</name>
</gene>
<sequence>MGHHHCEDQEIERGNRERLSNQKTFEGLSLLRTYDFMLGNYKLLGLLITEDDVAACEIFNCNNIKVQWQITQVKINEQSSSCRHKKLEGEGIAEDVRPRANPYRSAAQ</sequence>
<dbReference type="Proteomes" id="UP001055811">
    <property type="component" value="Linkage Group LG04"/>
</dbReference>
<evidence type="ECO:0000313" key="1">
    <source>
        <dbReference type="EMBL" id="KAI3750669.1"/>
    </source>
</evidence>
<reference evidence="1 2" key="2">
    <citation type="journal article" date="2022" name="Mol. Ecol. Resour.">
        <title>The genomes of chicory, endive, great burdock and yacon provide insights into Asteraceae paleo-polyploidization history and plant inulin production.</title>
        <authorList>
            <person name="Fan W."/>
            <person name="Wang S."/>
            <person name="Wang H."/>
            <person name="Wang A."/>
            <person name="Jiang F."/>
            <person name="Liu H."/>
            <person name="Zhao H."/>
            <person name="Xu D."/>
            <person name="Zhang Y."/>
        </authorList>
    </citation>
    <scope>NUCLEOTIDE SEQUENCE [LARGE SCALE GENOMIC DNA]</scope>
    <source>
        <strain evidence="2">cv. Punajuju</strain>
        <tissue evidence="1">Leaves</tissue>
    </source>
</reference>
<keyword evidence="2" id="KW-1185">Reference proteome</keyword>
<dbReference type="EMBL" id="CM042012">
    <property type="protein sequence ID" value="KAI3750669.1"/>
    <property type="molecule type" value="Genomic_DNA"/>
</dbReference>
<name>A0ACB9DVA6_CICIN</name>
<organism evidence="1 2">
    <name type="scientific">Cichorium intybus</name>
    <name type="common">Chicory</name>
    <dbReference type="NCBI Taxonomy" id="13427"/>
    <lineage>
        <taxon>Eukaryota</taxon>
        <taxon>Viridiplantae</taxon>
        <taxon>Streptophyta</taxon>
        <taxon>Embryophyta</taxon>
        <taxon>Tracheophyta</taxon>
        <taxon>Spermatophyta</taxon>
        <taxon>Magnoliopsida</taxon>
        <taxon>eudicotyledons</taxon>
        <taxon>Gunneridae</taxon>
        <taxon>Pentapetalae</taxon>
        <taxon>asterids</taxon>
        <taxon>campanulids</taxon>
        <taxon>Asterales</taxon>
        <taxon>Asteraceae</taxon>
        <taxon>Cichorioideae</taxon>
        <taxon>Cichorieae</taxon>
        <taxon>Cichoriinae</taxon>
        <taxon>Cichorium</taxon>
    </lineage>
</organism>
<comment type="caution">
    <text evidence="1">The sequence shown here is derived from an EMBL/GenBank/DDBJ whole genome shotgun (WGS) entry which is preliminary data.</text>
</comment>
<proteinExistence type="predicted"/>
<accession>A0ACB9DVA6</accession>
<protein>
    <submittedName>
        <fullName evidence="1">Uncharacterized protein</fullName>
    </submittedName>
</protein>